<dbReference type="AlphaFoldDB" id="A0AA37SPF8"/>
<evidence type="ECO:0000256" key="2">
    <source>
        <dbReference type="ARBA" id="ARBA00023239"/>
    </source>
</evidence>
<dbReference type="InterPro" id="IPR001608">
    <property type="entry name" value="Ala_racemase_N"/>
</dbReference>
<keyword evidence="2" id="KW-0456">Lyase</keyword>
<reference evidence="4" key="1">
    <citation type="journal article" date="2014" name="Int. J. Syst. Evol. Microbiol.">
        <title>Complete genome sequence of Corynebacterium casei LMG S-19264T (=DSM 44701T), isolated from a smear-ripened cheese.</title>
        <authorList>
            <consortium name="US DOE Joint Genome Institute (JGI-PGF)"/>
            <person name="Walter F."/>
            <person name="Albersmeier A."/>
            <person name="Kalinowski J."/>
            <person name="Ruckert C."/>
        </authorList>
    </citation>
    <scope>NUCLEOTIDE SEQUENCE</scope>
    <source>
        <strain evidence="4">NBRC 108769</strain>
    </source>
</reference>
<feature type="domain" description="D-serine dehydratase-like" evidence="3">
    <location>
        <begin position="259"/>
        <end position="348"/>
    </location>
</feature>
<reference evidence="4" key="2">
    <citation type="submission" date="2023-01" db="EMBL/GenBank/DDBJ databases">
        <title>Draft genome sequence of Portibacter lacus strain NBRC 108769.</title>
        <authorList>
            <person name="Sun Q."/>
            <person name="Mori K."/>
        </authorList>
    </citation>
    <scope>NUCLEOTIDE SEQUENCE</scope>
    <source>
        <strain evidence="4">NBRC 108769</strain>
    </source>
</reference>
<proteinExistence type="inferred from homology"/>
<protein>
    <submittedName>
        <fullName evidence="4">Threonine aldolase</fullName>
    </submittedName>
</protein>
<dbReference type="InterPro" id="IPR026956">
    <property type="entry name" value="D-ser_dehydrat-like_dom"/>
</dbReference>
<sequence>MSNYWNKIDLSEIDTPALLIDKDMVDYNIQQAIIYAQGVDYFRPHVKTHKMLEVAKMQMEAGIYKFKCATIAEAEMLGMAGAKDVLIAYSLQGPKIGRYLQLIEKYPNTNFASIVDEANNIQLLNDTFALADETAQVYIDINNGNNRTGITVKQAEVLSELIIKLENIELKGIHCYDGHITMSSLTERIKKAMKAFNDVEQFNEYLELKTGRKQTIVAGGSPTFSVHSRFHDVESSPGTWIFWDERYSQKYKEQAFNKAAVLATRVVSQIDKHHFCLDLGHKSVASENPLPRVEFTTSIKEKQVSQSEEHLVIKCKHKNELEVGQVLTAFPYHICPTVACYQKAYVVKDGVVVDEWEVTARNRQITV</sequence>
<evidence type="ECO:0000259" key="3">
    <source>
        <dbReference type="SMART" id="SM01119"/>
    </source>
</evidence>
<dbReference type="EMBL" id="BSOH01000011">
    <property type="protein sequence ID" value="GLR17329.1"/>
    <property type="molecule type" value="Genomic_DNA"/>
</dbReference>
<dbReference type="Gene3D" id="3.20.20.10">
    <property type="entry name" value="Alanine racemase"/>
    <property type="match status" value="1"/>
</dbReference>
<dbReference type="Gene3D" id="2.40.37.20">
    <property type="entry name" value="D-serine dehydratase-like domain"/>
    <property type="match status" value="1"/>
</dbReference>
<dbReference type="CDD" id="cd06821">
    <property type="entry name" value="PLPDE_III_D-TA"/>
    <property type="match status" value="1"/>
</dbReference>
<dbReference type="RefSeq" id="WP_235294039.1">
    <property type="nucleotide sequence ID" value="NZ_BSOH01000011.1"/>
</dbReference>
<dbReference type="PANTHER" id="PTHR28004">
    <property type="entry name" value="ZGC:162816-RELATED"/>
    <property type="match status" value="1"/>
</dbReference>
<dbReference type="Proteomes" id="UP001156666">
    <property type="component" value="Unassembled WGS sequence"/>
</dbReference>
<comment type="similarity">
    <text evidence="1">Belongs to the DSD1 family.</text>
</comment>
<dbReference type="InterPro" id="IPR029066">
    <property type="entry name" value="PLP-binding_barrel"/>
</dbReference>
<evidence type="ECO:0000313" key="4">
    <source>
        <dbReference type="EMBL" id="GLR17329.1"/>
    </source>
</evidence>
<name>A0AA37SPF8_9BACT</name>
<dbReference type="GO" id="GO:0036088">
    <property type="term" value="P:D-serine catabolic process"/>
    <property type="evidence" value="ECO:0007669"/>
    <property type="project" value="TreeGrafter"/>
</dbReference>
<evidence type="ECO:0000313" key="5">
    <source>
        <dbReference type="Proteomes" id="UP001156666"/>
    </source>
</evidence>
<comment type="caution">
    <text evidence="4">The sequence shown here is derived from an EMBL/GenBank/DDBJ whole genome shotgun (WGS) entry which is preliminary data.</text>
</comment>
<dbReference type="PANTHER" id="PTHR28004:SF2">
    <property type="entry name" value="D-SERINE DEHYDRATASE"/>
    <property type="match status" value="1"/>
</dbReference>
<dbReference type="GO" id="GO:0008721">
    <property type="term" value="F:D-serine ammonia-lyase activity"/>
    <property type="evidence" value="ECO:0007669"/>
    <property type="project" value="TreeGrafter"/>
</dbReference>
<gene>
    <name evidence="4" type="ORF">GCM10007940_19440</name>
</gene>
<dbReference type="Pfam" id="PF14031">
    <property type="entry name" value="D-ser_dehydrat"/>
    <property type="match status" value="1"/>
</dbReference>
<keyword evidence="5" id="KW-1185">Reference proteome</keyword>
<organism evidence="4 5">
    <name type="scientific">Portibacter lacus</name>
    <dbReference type="NCBI Taxonomy" id="1099794"/>
    <lineage>
        <taxon>Bacteria</taxon>
        <taxon>Pseudomonadati</taxon>
        <taxon>Bacteroidota</taxon>
        <taxon>Saprospiria</taxon>
        <taxon>Saprospirales</taxon>
        <taxon>Haliscomenobacteraceae</taxon>
        <taxon>Portibacter</taxon>
    </lineage>
</organism>
<dbReference type="Pfam" id="PF01168">
    <property type="entry name" value="Ala_racemase_N"/>
    <property type="match status" value="1"/>
</dbReference>
<evidence type="ECO:0000256" key="1">
    <source>
        <dbReference type="ARBA" id="ARBA00005323"/>
    </source>
</evidence>
<accession>A0AA37SPF8</accession>
<dbReference type="InterPro" id="IPR042208">
    <property type="entry name" value="D-ser_dehydrat-like_sf"/>
</dbReference>
<dbReference type="SMART" id="SM01119">
    <property type="entry name" value="D-ser_dehydrat"/>
    <property type="match status" value="1"/>
</dbReference>
<dbReference type="SUPFAM" id="SSF51419">
    <property type="entry name" value="PLP-binding barrel"/>
    <property type="match status" value="1"/>
</dbReference>
<dbReference type="InterPro" id="IPR051466">
    <property type="entry name" value="D-amino_acid_metab_enzyme"/>
</dbReference>